<evidence type="ECO:0000313" key="2">
    <source>
        <dbReference type="Proteomes" id="UP000317703"/>
    </source>
</evidence>
<dbReference type="EMBL" id="MN032614">
    <property type="protein sequence ID" value="QDJ96753.1"/>
    <property type="molecule type" value="Genomic_DNA"/>
</dbReference>
<organism evidence="1 2">
    <name type="scientific">Aeromonas phage PS1</name>
    <dbReference type="NCBI Taxonomy" id="2591406"/>
    <lineage>
        <taxon>Viruses</taxon>
        <taxon>Duplodnaviria</taxon>
        <taxon>Heunggongvirae</taxon>
        <taxon>Uroviricota</taxon>
        <taxon>Caudoviricetes</taxon>
        <taxon>Chimalliviridae</taxon>
        <taxon>Ferozepurvirus</taxon>
        <taxon>Ferozepurvirus PS1</taxon>
    </lineage>
</organism>
<name>A0A514TUS4_9CAUD</name>
<sequence>MEGNDRISAAVFQHHLTEQNWLRANKDGETEGFVNFHDSTKVTFFFGGGLIIIHSNDFIPVIDSYEDFIKKLKVIQNSVEDAIERLQSKDKERYYFNIKRFLNGSEGPSSIYTSSIAITSSTTHGRTFEIADCQSKSRIYLGGKGPSLRFLNRFNNFIIFCVGEVEKTLAKHGDVLREYKDKIRF</sequence>
<evidence type="ECO:0000313" key="1">
    <source>
        <dbReference type="EMBL" id="QDJ96753.1"/>
    </source>
</evidence>
<dbReference type="Proteomes" id="UP000317703">
    <property type="component" value="Segment"/>
</dbReference>
<accession>A0A514TUS4</accession>
<gene>
    <name evidence="1" type="ORF">PS1_0242</name>
</gene>
<reference evidence="1" key="1">
    <citation type="submission" date="2019-06" db="EMBL/GenBank/DDBJ databases">
        <title>Complete genome sequence of Aeromonas hydrophila bacteriophage PS1.</title>
        <authorList>
            <person name="Rai S."/>
            <person name="Tyagi A."/>
            <person name="Kumar N."/>
            <person name="Singh N."/>
        </authorList>
    </citation>
    <scope>NUCLEOTIDE SEQUENCE [LARGE SCALE GENOMIC DNA]</scope>
</reference>
<proteinExistence type="predicted"/>
<protein>
    <submittedName>
        <fullName evidence="1">Uncharacterized protein</fullName>
    </submittedName>
</protein>
<keyword evidence="2" id="KW-1185">Reference proteome</keyword>